<protein>
    <submittedName>
        <fullName evidence="1">Uncharacterized protein</fullName>
    </submittedName>
</protein>
<dbReference type="OrthoDB" id="2364491at2759"/>
<sequence>MGVFCEVSTNHLANYMISPKTFRNFHYGFYKKQTSPLFLHELNIKDYVLISGKCMFDNEDMYVMVSTAFKIELIENKIPSTGPYISFAIKVYSKPKQGDNDCIWS</sequence>
<evidence type="ECO:0000313" key="2">
    <source>
        <dbReference type="Proteomes" id="UP000234323"/>
    </source>
</evidence>
<dbReference type="VEuPathDB" id="FungiDB:RhiirA1_438237"/>
<proteinExistence type="predicted"/>
<dbReference type="VEuPathDB" id="FungiDB:RhiirFUN_013029"/>
<accession>A0A2I1HQS3</accession>
<reference evidence="1 2" key="1">
    <citation type="submission" date="2015-10" db="EMBL/GenBank/DDBJ databases">
        <title>Genome analyses suggest a sexual origin of heterokaryosis in a supposedly ancient asexual fungus.</title>
        <authorList>
            <person name="Ropars J."/>
            <person name="Sedzielewska K."/>
            <person name="Noel J."/>
            <person name="Charron P."/>
            <person name="Farinelli L."/>
            <person name="Marton T."/>
            <person name="Kruger M."/>
            <person name="Pelin A."/>
            <person name="Brachmann A."/>
            <person name="Corradi N."/>
        </authorList>
    </citation>
    <scope>NUCLEOTIDE SEQUENCE [LARGE SCALE GENOMIC DNA]</scope>
    <source>
        <strain evidence="1 2">A4</strain>
    </source>
</reference>
<comment type="caution">
    <text evidence="1">The sequence shown here is derived from an EMBL/GenBank/DDBJ whole genome shotgun (WGS) entry which is preliminary data.</text>
</comment>
<dbReference type="Proteomes" id="UP000234323">
    <property type="component" value="Unassembled WGS sequence"/>
</dbReference>
<dbReference type="AlphaFoldDB" id="A0A2I1HQS3"/>
<name>A0A2I1HQS3_9GLOM</name>
<organism evidence="1 2">
    <name type="scientific">Rhizophagus irregularis</name>
    <dbReference type="NCBI Taxonomy" id="588596"/>
    <lineage>
        <taxon>Eukaryota</taxon>
        <taxon>Fungi</taxon>
        <taxon>Fungi incertae sedis</taxon>
        <taxon>Mucoromycota</taxon>
        <taxon>Glomeromycotina</taxon>
        <taxon>Glomeromycetes</taxon>
        <taxon>Glomerales</taxon>
        <taxon>Glomeraceae</taxon>
        <taxon>Rhizophagus</taxon>
    </lineage>
</organism>
<gene>
    <name evidence="1" type="ORF">RhiirA4_485927</name>
</gene>
<dbReference type="VEuPathDB" id="FungiDB:FUN_009481"/>
<dbReference type="EMBL" id="LLXI01005084">
    <property type="protein sequence ID" value="PKY61235.1"/>
    <property type="molecule type" value="Genomic_DNA"/>
</dbReference>
<keyword evidence="2" id="KW-1185">Reference proteome</keyword>
<evidence type="ECO:0000313" key="1">
    <source>
        <dbReference type="EMBL" id="PKY61235.1"/>
    </source>
</evidence>